<accession>M0JBN5</accession>
<dbReference type="GO" id="GO:0003700">
    <property type="term" value="F:DNA-binding transcription factor activity"/>
    <property type="evidence" value="ECO:0007669"/>
    <property type="project" value="InterPro"/>
</dbReference>
<evidence type="ECO:0000256" key="2">
    <source>
        <dbReference type="ARBA" id="ARBA00023125"/>
    </source>
</evidence>
<name>M0JBN5_HALVA</name>
<comment type="caution">
    <text evidence="6">The sequence shown here is derived from an EMBL/GenBank/DDBJ whole genome shotgun (WGS) entry which is preliminary data.</text>
</comment>
<dbReference type="InterPro" id="IPR014757">
    <property type="entry name" value="Tscrpt_reg_IclR_C"/>
</dbReference>
<dbReference type="PANTHER" id="PTHR30136:SF35">
    <property type="entry name" value="HTH-TYPE TRANSCRIPTIONAL REGULATOR RV1719"/>
    <property type="match status" value="1"/>
</dbReference>
<feature type="domain" description="HTH iclR-type" evidence="4">
    <location>
        <begin position="42"/>
        <end position="102"/>
    </location>
</feature>
<keyword evidence="2" id="KW-0238">DNA-binding</keyword>
<dbReference type="SUPFAM" id="SSF55781">
    <property type="entry name" value="GAF domain-like"/>
    <property type="match status" value="1"/>
</dbReference>
<dbReference type="PATRIC" id="fig|662477.6.peg.2585"/>
<gene>
    <name evidence="6" type="ORF">C437_13300</name>
</gene>
<keyword evidence="1" id="KW-0805">Transcription regulation</keyword>
<evidence type="ECO:0000259" key="5">
    <source>
        <dbReference type="PROSITE" id="PS51078"/>
    </source>
</evidence>
<dbReference type="Pfam" id="PF09339">
    <property type="entry name" value="HTH_IclR"/>
    <property type="match status" value="1"/>
</dbReference>
<dbReference type="CDD" id="cd00090">
    <property type="entry name" value="HTH_ARSR"/>
    <property type="match status" value="1"/>
</dbReference>
<protein>
    <submittedName>
        <fullName evidence="6">Transcription regulator KdgR</fullName>
    </submittedName>
</protein>
<dbReference type="InterPro" id="IPR011991">
    <property type="entry name" value="ArsR-like_HTH"/>
</dbReference>
<dbReference type="GO" id="GO:0003677">
    <property type="term" value="F:DNA binding"/>
    <property type="evidence" value="ECO:0007669"/>
    <property type="project" value="UniProtKB-KW"/>
</dbReference>
<dbReference type="InterPro" id="IPR001845">
    <property type="entry name" value="HTH_ArsR_DNA-bd_dom"/>
</dbReference>
<dbReference type="Gene3D" id="1.10.10.10">
    <property type="entry name" value="Winged helix-like DNA-binding domain superfamily/Winged helix DNA-binding domain"/>
    <property type="match status" value="1"/>
</dbReference>
<dbReference type="PROSITE" id="PS51078">
    <property type="entry name" value="ICLR_ED"/>
    <property type="match status" value="1"/>
</dbReference>
<dbReference type="SMART" id="SM00346">
    <property type="entry name" value="HTH_ICLR"/>
    <property type="match status" value="1"/>
</dbReference>
<dbReference type="AlphaFoldDB" id="M0JBN5"/>
<dbReference type="SMART" id="SM00418">
    <property type="entry name" value="HTH_ARSR"/>
    <property type="match status" value="1"/>
</dbReference>
<dbReference type="Pfam" id="PF01614">
    <property type="entry name" value="IclR_C"/>
    <property type="match status" value="1"/>
</dbReference>
<keyword evidence="3" id="KW-0804">Transcription</keyword>
<dbReference type="GO" id="GO:0045892">
    <property type="term" value="P:negative regulation of DNA-templated transcription"/>
    <property type="evidence" value="ECO:0007669"/>
    <property type="project" value="TreeGrafter"/>
</dbReference>
<dbReference type="InterPro" id="IPR036388">
    <property type="entry name" value="WH-like_DNA-bd_sf"/>
</dbReference>
<organism evidence="6 7">
    <name type="scientific">Haloarcula vallismortis ATCC 29715</name>
    <dbReference type="NCBI Taxonomy" id="662477"/>
    <lineage>
        <taxon>Archaea</taxon>
        <taxon>Methanobacteriati</taxon>
        <taxon>Methanobacteriota</taxon>
        <taxon>Stenosarchaea group</taxon>
        <taxon>Halobacteria</taxon>
        <taxon>Halobacteriales</taxon>
        <taxon>Haloarculaceae</taxon>
        <taxon>Haloarcula</taxon>
    </lineage>
</organism>
<dbReference type="EMBL" id="AOLQ01000055">
    <property type="protein sequence ID" value="EMA05090.1"/>
    <property type="molecule type" value="Genomic_DNA"/>
</dbReference>
<dbReference type="PANTHER" id="PTHR30136">
    <property type="entry name" value="HELIX-TURN-HELIX TRANSCRIPTIONAL REGULATOR, ICLR FAMILY"/>
    <property type="match status" value="1"/>
</dbReference>
<dbReference type="Proteomes" id="UP000011534">
    <property type="component" value="Unassembled WGS sequence"/>
</dbReference>
<evidence type="ECO:0000259" key="4">
    <source>
        <dbReference type="PROSITE" id="PS51077"/>
    </source>
</evidence>
<feature type="domain" description="IclR-ED" evidence="5">
    <location>
        <begin position="103"/>
        <end position="284"/>
    </location>
</feature>
<dbReference type="InterPro" id="IPR050707">
    <property type="entry name" value="HTH_MetabolicPath_Reg"/>
</dbReference>
<evidence type="ECO:0000256" key="1">
    <source>
        <dbReference type="ARBA" id="ARBA00023015"/>
    </source>
</evidence>
<proteinExistence type="predicted"/>
<dbReference type="InterPro" id="IPR036390">
    <property type="entry name" value="WH_DNA-bd_sf"/>
</dbReference>
<evidence type="ECO:0000313" key="7">
    <source>
        <dbReference type="Proteomes" id="UP000011534"/>
    </source>
</evidence>
<evidence type="ECO:0000313" key="6">
    <source>
        <dbReference type="EMBL" id="EMA05090.1"/>
    </source>
</evidence>
<reference evidence="6 7" key="1">
    <citation type="journal article" date="2014" name="PLoS Genet.">
        <title>Phylogenetically driven sequencing of extremely halophilic archaea reveals strategies for static and dynamic osmo-response.</title>
        <authorList>
            <person name="Becker E.A."/>
            <person name="Seitzer P.M."/>
            <person name="Tritt A."/>
            <person name="Larsen D."/>
            <person name="Krusor M."/>
            <person name="Yao A.I."/>
            <person name="Wu D."/>
            <person name="Madern D."/>
            <person name="Eisen J.A."/>
            <person name="Darling A.E."/>
            <person name="Facciotti M.T."/>
        </authorList>
    </citation>
    <scope>NUCLEOTIDE SEQUENCE [LARGE SCALE GENOMIC DNA]</scope>
    <source>
        <strain evidence="6 7">ATCC 29715</strain>
    </source>
</reference>
<dbReference type="SUPFAM" id="SSF46785">
    <property type="entry name" value="Winged helix' DNA-binding domain"/>
    <property type="match status" value="1"/>
</dbReference>
<dbReference type="InterPro" id="IPR029016">
    <property type="entry name" value="GAF-like_dom_sf"/>
</dbReference>
<keyword evidence="7" id="KW-1185">Reference proteome</keyword>
<dbReference type="Gene3D" id="3.30.450.40">
    <property type="match status" value="1"/>
</dbReference>
<evidence type="ECO:0000256" key="3">
    <source>
        <dbReference type="ARBA" id="ARBA00023163"/>
    </source>
</evidence>
<sequence>MIDPTAIGRHRAEQLTGNEFSLIEQFYKHLAEYTRMTGQGPIESAERVLDIIEALKTEQALGVTELAERVGMPKSTVHVHLSTLKSRGYVVQDQNKAYRLSLRFLDVGMKVRERQEMYQEVRPKLNEIAAETDEKAWWIVEENGKAVFLAKSLGSRAIQTNSQIGQYTELYRLAGGMAILSVLPKHRRETILESYDYPLPDGRNRAELEAELNEIQDRGVAYGIDQFLEGVAGVGAPLVDNAGNTYGAISVSGPANRLDSERIENELTGLIRGISGELQVNLSYQ</sequence>
<dbReference type="PROSITE" id="PS51077">
    <property type="entry name" value="HTH_ICLR"/>
    <property type="match status" value="1"/>
</dbReference>
<dbReference type="InterPro" id="IPR005471">
    <property type="entry name" value="Tscrpt_reg_IclR_N"/>
</dbReference>